<feature type="region of interest" description="Disordered" evidence="3">
    <location>
        <begin position="41"/>
        <end position="63"/>
    </location>
</feature>
<evidence type="ECO:0000256" key="2">
    <source>
        <dbReference type="PIRSR" id="PIRSR605754-1"/>
    </source>
</evidence>
<keyword evidence="4" id="KW-1133">Transmembrane helix</keyword>
<reference evidence="6" key="1">
    <citation type="submission" date="2019-09" db="EMBL/GenBank/DDBJ databases">
        <title>Antimicrobial potential of Antarctic Bacteria.</title>
        <authorList>
            <person name="Benaud N."/>
            <person name="Edwards R.J."/>
            <person name="Ferrari B.C."/>
        </authorList>
    </citation>
    <scope>NUCLEOTIDE SEQUENCE [LARGE SCALE GENOMIC DNA]</scope>
    <source>
        <strain evidence="6">SPB151</strain>
    </source>
</reference>
<name>A0A7G6X580_9ACTN</name>
<evidence type="ECO:0000313" key="5">
    <source>
        <dbReference type="EMBL" id="QNE21395.1"/>
    </source>
</evidence>
<organism evidence="5 6">
    <name type="scientific">Kribbella qitaiheensis</name>
    <dbReference type="NCBI Taxonomy" id="1544730"/>
    <lineage>
        <taxon>Bacteria</taxon>
        <taxon>Bacillati</taxon>
        <taxon>Actinomycetota</taxon>
        <taxon>Actinomycetes</taxon>
        <taxon>Propionibacteriales</taxon>
        <taxon>Kribbellaceae</taxon>
        <taxon>Kribbella</taxon>
    </lineage>
</organism>
<dbReference type="CDD" id="cd05830">
    <property type="entry name" value="Sortase_E"/>
    <property type="match status" value="1"/>
</dbReference>
<dbReference type="Proteomes" id="UP000515563">
    <property type="component" value="Chromosome"/>
</dbReference>
<evidence type="ECO:0000313" key="6">
    <source>
        <dbReference type="Proteomes" id="UP000515563"/>
    </source>
</evidence>
<dbReference type="KEGG" id="kqi:F1D05_30085"/>
<protein>
    <submittedName>
        <fullName evidence="5">Class E sortase</fullName>
    </submittedName>
</protein>
<dbReference type="InterPro" id="IPR023365">
    <property type="entry name" value="Sortase_dom-sf"/>
</dbReference>
<dbReference type="NCBIfam" id="TIGR01076">
    <property type="entry name" value="sortase_fam"/>
    <property type="match status" value="1"/>
</dbReference>
<gene>
    <name evidence="5" type="ORF">F1D05_30085</name>
</gene>
<dbReference type="Pfam" id="PF04203">
    <property type="entry name" value="Sortase"/>
    <property type="match status" value="1"/>
</dbReference>
<proteinExistence type="predicted"/>
<feature type="transmembrane region" description="Helical" evidence="4">
    <location>
        <begin position="12"/>
        <end position="33"/>
    </location>
</feature>
<evidence type="ECO:0000256" key="4">
    <source>
        <dbReference type="SAM" id="Phobius"/>
    </source>
</evidence>
<keyword evidence="4" id="KW-0472">Membrane</keyword>
<dbReference type="EMBL" id="CP043661">
    <property type="protein sequence ID" value="QNE21395.1"/>
    <property type="molecule type" value="Genomic_DNA"/>
</dbReference>
<evidence type="ECO:0000256" key="3">
    <source>
        <dbReference type="SAM" id="MobiDB-lite"/>
    </source>
</evidence>
<dbReference type="SUPFAM" id="SSF63817">
    <property type="entry name" value="Sortase"/>
    <property type="match status" value="1"/>
</dbReference>
<evidence type="ECO:0000256" key="1">
    <source>
        <dbReference type="ARBA" id="ARBA00022801"/>
    </source>
</evidence>
<keyword evidence="6" id="KW-1185">Reference proteome</keyword>
<keyword evidence="1" id="KW-0378">Hydrolase</keyword>
<dbReference type="GO" id="GO:0016787">
    <property type="term" value="F:hydrolase activity"/>
    <property type="evidence" value="ECO:0007669"/>
    <property type="project" value="UniProtKB-KW"/>
</dbReference>
<feature type="active site" description="Proton donor/acceptor" evidence="2">
    <location>
        <position position="159"/>
    </location>
</feature>
<sequence length="241" mass="25356">MVGSMKSWKPLYRWLAASIGFVALVAVGVVVFGPDGDQVGAAPTVGTPPGKVSEPAAGESEAAEPDALVNRMLDQIRNGKPVESQFAPGEGNPAAGVPIEAIKAKPGEQLKLGRLAIPKLGVDQQLNNGVDEAALVHGVGHWPGTPLPGGPGNSVISGHRSTNEKPFLYLDRLRAGDPIKVTVGAKSTTYKVFKTTIVPQAEYVKFVLRQPTKSGDKVITLFACNPITAHFQRIVVEARAV</sequence>
<dbReference type="Gene3D" id="2.40.260.10">
    <property type="entry name" value="Sortase"/>
    <property type="match status" value="1"/>
</dbReference>
<reference evidence="5 6" key="2">
    <citation type="journal article" date="2020" name="Microbiol. Resour. Announc.">
        <title>Antarctic desert soil bacteria exhibit high novel natural product potential, evaluated through long-read genome sequencing and comparative genomics.</title>
        <authorList>
            <person name="Benaud N."/>
            <person name="Edwards R.J."/>
            <person name="Amos T.G."/>
            <person name="D'Agostino P.M."/>
            <person name="Gutierrez-Chavez C."/>
            <person name="Montgomery K."/>
            <person name="Nicetic I."/>
            <person name="Ferrari B.C."/>
        </authorList>
    </citation>
    <scope>NUCLEOTIDE SEQUENCE [LARGE SCALE GENOMIC DNA]</scope>
    <source>
        <strain evidence="5 6">SPB151</strain>
    </source>
</reference>
<keyword evidence="4" id="KW-0812">Transmembrane</keyword>
<feature type="active site" description="Acyl-thioester intermediate" evidence="2">
    <location>
        <position position="224"/>
    </location>
</feature>
<dbReference type="InterPro" id="IPR005754">
    <property type="entry name" value="Sortase"/>
</dbReference>
<dbReference type="InterPro" id="IPR042003">
    <property type="entry name" value="Sortase_E"/>
</dbReference>
<accession>A0A7G6X580</accession>
<dbReference type="AlphaFoldDB" id="A0A7G6X580"/>